<evidence type="ECO:0000256" key="4">
    <source>
        <dbReference type="ARBA" id="ARBA00022771"/>
    </source>
</evidence>
<protein>
    <submittedName>
        <fullName evidence="11">Zinc finger protein</fullName>
    </submittedName>
</protein>
<dbReference type="PANTHER" id="PTHR24404">
    <property type="entry name" value="ZINC FINGER PROTEIN"/>
    <property type="match status" value="1"/>
</dbReference>
<reference evidence="11" key="1">
    <citation type="journal article" date="2016" name="Ticks Tick Borne Dis.">
        <title>De novo assembly and annotation of the salivary gland transcriptome of Rhipicephalus appendiculatus male and female ticks during blood feeding.</title>
        <authorList>
            <person name="de Castro M.H."/>
            <person name="de Klerk D."/>
            <person name="Pienaar R."/>
            <person name="Latif A.A."/>
            <person name="Rees D.J."/>
            <person name="Mans B.J."/>
        </authorList>
    </citation>
    <scope>NUCLEOTIDE SEQUENCE</scope>
    <source>
        <tissue evidence="11">Salivary glands</tissue>
    </source>
</reference>
<evidence type="ECO:0000256" key="2">
    <source>
        <dbReference type="ARBA" id="ARBA00022723"/>
    </source>
</evidence>
<evidence type="ECO:0000256" key="8">
    <source>
        <dbReference type="PROSITE-ProRule" id="PRU00042"/>
    </source>
</evidence>
<dbReference type="AlphaFoldDB" id="A0A131YLU1"/>
<dbReference type="GO" id="GO:0006357">
    <property type="term" value="P:regulation of transcription by RNA polymerase II"/>
    <property type="evidence" value="ECO:0007669"/>
    <property type="project" value="TreeGrafter"/>
</dbReference>
<evidence type="ECO:0000256" key="5">
    <source>
        <dbReference type="ARBA" id="ARBA00022833"/>
    </source>
</evidence>
<evidence type="ECO:0000256" key="3">
    <source>
        <dbReference type="ARBA" id="ARBA00022737"/>
    </source>
</evidence>
<keyword evidence="4 8" id="KW-0863">Zinc-finger</keyword>
<evidence type="ECO:0000313" key="11">
    <source>
        <dbReference type="EMBL" id="JAP79036.1"/>
    </source>
</evidence>
<keyword evidence="7" id="KW-0539">Nucleus</keyword>
<dbReference type="InterPro" id="IPR036236">
    <property type="entry name" value="Znf_C2H2_sf"/>
</dbReference>
<dbReference type="EMBL" id="GEDV01009521">
    <property type="protein sequence ID" value="JAP79036.1"/>
    <property type="molecule type" value="Transcribed_RNA"/>
</dbReference>
<dbReference type="Pfam" id="PF00096">
    <property type="entry name" value="zf-C2H2"/>
    <property type="match status" value="1"/>
</dbReference>
<dbReference type="PANTHER" id="PTHR24404:SF111">
    <property type="entry name" value="GASTRULA ZINC FINGER PROTEIN XLCGF49.1-LIKE-RELATED"/>
    <property type="match status" value="1"/>
</dbReference>
<accession>A0A131YLU1</accession>
<evidence type="ECO:0000256" key="6">
    <source>
        <dbReference type="ARBA" id="ARBA00023125"/>
    </source>
</evidence>
<dbReference type="Gene3D" id="3.30.160.60">
    <property type="entry name" value="Classic Zinc Finger"/>
    <property type="match status" value="2"/>
</dbReference>
<dbReference type="SUPFAM" id="SSF57667">
    <property type="entry name" value="beta-beta-alpha zinc fingers"/>
    <property type="match status" value="1"/>
</dbReference>
<feature type="compositionally biased region" description="Basic and acidic residues" evidence="9">
    <location>
        <begin position="91"/>
        <end position="104"/>
    </location>
</feature>
<keyword evidence="6" id="KW-0238">DNA-binding</keyword>
<organism evidence="11">
    <name type="scientific">Rhipicephalus appendiculatus</name>
    <name type="common">Brown ear tick</name>
    <dbReference type="NCBI Taxonomy" id="34631"/>
    <lineage>
        <taxon>Eukaryota</taxon>
        <taxon>Metazoa</taxon>
        <taxon>Ecdysozoa</taxon>
        <taxon>Arthropoda</taxon>
        <taxon>Chelicerata</taxon>
        <taxon>Arachnida</taxon>
        <taxon>Acari</taxon>
        <taxon>Parasitiformes</taxon>
        <taxon>Ixodida</taxon>
        <taxon>Ixodoidea</taxon>
        <taxon>Ixodidae</taxon>
        <taxon>Rhipicephalinae</taxon>
        <taxon>Rhipicephalus</taxon>
        <taxon>Rhipicephalus</taxon>
    </lineage>
</organism>
<comment type="subcellular location">
    <subcellularLocation>
        <location evidence="1">Nucleus</location>
    </subcellularLocation>
</comment>
<evidence type="ECO:0000256" key="1">
    <source>
        <dbReference type="ARBA" id="ARBA00004123"/>
    </source>
</evidence>
<evidence type="ECO:0000256" key="7">
    <source>
        <dbReference type="ARBA" id="ARBA00023242"/>
    </source>
</evidence>
<dbReference type="GO" id="GO:0000978">
    <property type="term" value="F:RNA polymerase II cis-regulatory region sequence-specific DNA binding"/>
    <property type="evidence" value="ECO:0007669"/>
    <property type="project" value="TreeGrafter"/>
</dbReference>
<feature type="domain" description="C2H2-type" evidence="10">
    <location>
        <begin position="172"/>
        <end position="199"/>
    </location>
</feature>
<dbReference type="InterPro" id="IPR050589">
    <property type="entry name" value="Ikaros_C2H2-ZF"/>
</dbReference>
<name>A0A131YLU1_RHIAP</name>
<dbReference type="GO" id="GO:0008270">
    <property type="term" value="F:zinc ion binding"/>
    <property type="evidence" value="ECO:0007669"/>
    <property type="project" value="UniProtKB-KW"/>
</dbReference>
<dbReference type="PROSITE" id="PS00028">
    <property type="entry name" value="ZINC_FINGER_C2H2_1"/>
    <property type="match status" value="1"/>
</dbReference>
<sequence length="231" mass="26462">MALQMASSAGDSQCAGSAGAVSGFPRYSTLKLLSEVIRLRRGKNKARDCSSTEEVLPIPDDSEVCAYSKPLPAKWDQSTNTSQDAGRGEYFRAEEQEEAEKPDAEEGAAPEASIEDFMQMELKEGPALKSPVRKRGRVRREKPLLCCNLCPFTTIYPRSLSDHEKSHTRKCLKCEQCHERFERQYQLRKHMWTHTGKKPFQCDRCSYSTFMKYFLERHQLEHLEVNVVFVE</sequence>
<feature type="region of interest" description="Disordered" evidence="9">
    <location>
        <begin position="1"/>
        <end position="22"/>
    </location>
</feature>
<feature type="compositionally biased region" description="Polar residues" evidence="9">
    <location>
        <begin position="1"/>
        <end position="15"/>
    </location>
</feature>
<keyword evidence="3" id="KW-0677">Repeat</keyword>
<dbReference type="PROSITE" id="PS50157">
    <property type="entry name" value="ZINC_FINGER_C2H2_2"/>
    <property type="match status" value="1"/>
</dbReference>
<keyword evidence="2" id="KW-0479">Metal-binding</keyword>
<dbReference type="GO" id="GO:0005634">
    <property type="term" value="C:nucleus"/>
    <property type="evidence" value="ECO:0007669"/>
    <property type="project" value="UniProtKB-SubCell"/>
</dbReference>
<dbReference type="SMART" id="SM00355">
    <property type="entry name" value="ZnF_C2H2"/>
    <property type="match status" value="3"/>
</dbReference>
<dbReference type="GO" id="GO:0003700">
    <property type="term" value="F:DNA-binding transcription factor activity"/>
    <property type="evidence" value="ECO:0007669"/>
    <property type="project" value="TreeGrafter"/>
</dbReference>
<evidence type="ECO:0000256" key="9">
    <source>
        <dbReference type="SAM" id="MobiDB-lite"/>
    </source>
</evidence>
<proteinExistence type="predicted"/>
<evidence type="ECO:0000259" key="10">
    <source>
        <dbReference type="PROSITE" id="PS50157"/>
    </source>
</evidence>
<keyword evidence="5" id="KW-0862">Zinc</keyword>
<feature type="region of interest" description="Disordered" evidence="9">
    <location>
        <begin position="91"/>
        <end position="110"/>
    </location>
</feature>
<dbReference type="InterPro" id="IPR013087">
    <property type="entry name" value="Znf_C2H2_type"/>
</dbReference>